<gene>
    <name evidence="2" type="ORF">NBH21_13140</name>
</gene>
<dbReference type="Proteomes" id="UP001155380">
    <property type="component" value="Unassembled WGS sequence"/>
</dbReference>
<accession>A0AAJ1BWV2</accession>
<dbReference type="AlphaFoldDB" id="A0AAJ1BWV2"/>
<name>A0AAJ1BWV2_9HYPH</name>
<evidence type="ECO:0000313" key="3">
    <source>
        <dbReference type="Proteomes" id="UP001155380"/>
    </source>
</evidence>
<dbReference type="CDD" id="cd02440">
    <property type="entry name" value="AdoMet_MTases"/>
    <property type="match status" value="1"/>
</dbReference>
<comment type="caution">
    <text evidence="2">The sequence shown here is derived from an EMBL/GenBank/DDBJ whole genome shotgun (WGS) entry which is preliminary data.</text>
</comment>
<dbReference type="PANTHER" id="PTHR43861">
    <property type="entry name" value="TRANS-ACONITATE 2-METHYLTRANSFERASE-RELATED"/>
    <property type="match status" value="1"/>
</dbReference>
<dbReference type="Gene3D" id="3.40.50.150">
    <property type="entry name" value="Vaccinia Virus protein VP39"/>
    <property type="match status" value="1"/>
</dbReference>
<proteinExistence type="predicted"/>
<dbReference type="InterPro" id="IPR013216">
    <property type="entry name" value="Methyltransf_11"/>
</dbReference>
<organism evidence="2 3">
    <name type="scientific">Ciceribacter sichuanensis</name>
    <dbReference type="NCBI Taxonomy" id="2949647"/>
    <lineage>
        <taxon>Bacteria</taxon>
        <taxon>Pseudomonadati</taxon>
        <taxon>Pseudomonadota</taxon>
        <taxon>Alphaproteobacteria</taxon>
        <taxon>Hyphomicrobiales</taxon>
        <taxon>Rhizobiaceae</taxon>
        <taxon>Ciceribacter</taxon>
    </lineage>
</organism>
<sequence length="231" mass="26103">MSNKISMFDDRYYIEINEARWSMAEGVLDRLKGIERCFDVGCGPGWFSERLAARGLNVWGVDGRPELAEAAASRVPEATFSALDITDQSVDLGGKQADLVFCFGLLYHLENPFAAIRNLFRMTEKYLFVETQVAPGKGNDLIIISEGRNHTQGLHFHAIVPSRNALLKMFYVAGFSSVHRYVGTVDHSDFVDSSERLHRREIFMVTKNVEFSDESFVHEPDPTTPKIDYSI</sequence>
<dbReference type="GO" id="GO:0008757">
    <property type="term" value="F:S-adenosylmethionine-dependent methyltransferase activity"/>
    <property type="evidence" value="ECO:0007669"/>
    <property type="project" value="InterPro"/>
</dbReference>
<dbReference type="EMBL" id="JAMXLX010000004">
    <property type="protein sequence ID" value="MCO5957719.1"/>
    <property type="molecule type" value="Genomic_DNA"/>
</dbReference>
<dbReference type="GO" id="GO:0032259">
    <property type="term" value="P:methylation"/>
    <property type="evidence" value="ECO:0007669"/>
    <property type="project" value="UniProtKB-KW"/>
</dbReference>
<keyword evidence="2" id="KW-0808">Transferase</keyword>
<feature type="domain" description="Methyltransferase type 11" evidence="1">
    <location>
        <begin position="39"/>
        <end position="124"/>
    </location>
</feature>
<reference evidence="2" key="1">
    <citation type="submission" date="2022-06" db="EMBL/GenBank/DDBJ databases">
        <authorList>
            <person name="Sun Q."/>
        </authorList>
    </citation>
    <scope>NUCLEOTIDE SEQUENCE</scope>
    <source>
        <strain evidence="2">S101</strain>
    </source>
</reference>
<evidence type="ECO:0000313" key="2">
    <source>
        <dbReference type="EMBL" id="MCO5957719.1"/>
    </source>
</evidence>
<dbReference type="SUPFAM" id="SSF53335">
    <property type="entry name" value="S-adenosyl-L-methionine-dependent methyltransferases"/>
    <property type="match status" value="1"/>
</dbReference>
<dbReference type="RefSeq" id="WP_250914233.1">
    <property type="nucleotide sequence ID" value="NZ_JAMXLX010000004.1"/>
</dbReference>
<dbReference type="Pfam" id="PF08241">
    <property type="entry name" value="Methyltransf_11"/>
    <property type="match status" value="1"/>
</dbReference>
<protein>
    <submittedName>
        <fullName evidence="2">Class I SAM-dependent methyltransferase</fullName>
    </submittedName>
</protein>
<evidence type="ECO:0000259" key="1">
    <source>
        <dbReference type="Pfam" id="PF08241"/>
    </source>
</evidence>
<dbReference type="PANTHER" id="PTHR43861:SF1">
    <property type="entry name" value="TRANS-ACONITATE 2-METHYLTRANSFERASE"/>
    <property type="match status" value="1"/>
</dbReference>
<keyword evidence="2" id="KW-0489">Methyltransferase</keyword>
<dbReference type="InterPro" id="IPR029063">
    <property type="entry name" value="SAM-dependent_MTases_sf"/>
</dbReference>